<name>A0A2J6S6A7_HYAVF</name>
<feature type="compositionally biased region" description="Basic and acidic residues" evidence="1">
    <location>
        <begin position="22"/>
        <end position="38"/>
    </location>
</feature>
<evidence type="ECO:0000313" key="3">
    <source>
        <dbReference type="Proteomes" id="UP000235786"/>
    </source>
</evidence>
<evidence type="ECO:0000313" key="2">
    <source>
        <dbReference type="EMBL" id="PMD46288.1"/>
    </source>
</evidence>
<evidence type="ECO:0000256" key="1">
    <source>
        <dbReference type="SAM" id="MobiDB-lite"/>
    </source>
</evidence>
<reference evidence="2 3" key="1">
    <citation type="submission" date="2016-04" db="EMBL/GenBank/DDBJ databases">
        <title>A degradative enzymes factory behind the ericoid mycorrhizal symbiosis.</title>
        <authorList>
            <consortium name="DOE Joint Genome Institute"/>
            <person name="Martino E."/>
            <person name="Morin E."/>
            <person name="Grelet G."/>
            <person name="Kuo A."/>
            <person name="Kohler A."/>
            <person name="Daghino S."/>
            <person name="Barry K."/>
            <person name="Choi C."/>
            <person name="Cichocki N."/>
            <person name="Clum A."/>
            <person name="Copeland A."/>
            <person name="Hainaut M."/>
            <person name="Haridas S."/>
            <person name="Labutti K."/>
            <person name="Lindquist E."/>
            <person name="Lipzen A."/>
            <person name="Khouja H.-R."/>
            <person name="Murat C."/>
            <person name="Ohm R."/>
            <person name="Olson A."/>
            <person name="Spatafora J."/>
            <person name="Veneault-Fourrey C."/>
            <person name="Henrissat B."/>
            <person name="Grigoriev I."/>
            <person name="Martin F."/>
            <person name="Perotto S."/>
        </authorList>
    </citation>
    <scope>NUCLEOTIDE SEQUENCE [LARGE SCALE GENOMIC DNA]</scope>
    <source>
        <strain evidence="2 3">F</strain>
    </source>
</reference>
<keyword evidence="3" id="KW-1185">Reference proteome</keyword>
<organism evidence="2 3">
    <name type="scientific">Hyaloscypha variabilis (strain UAMH 11265 / GT02V1 / F)</name>
    <name type="common">Meliniomyces variabilis</name>
    <dbReference type="NCBI Taxonomy" id="1149755"/>
    <lineage>
        <taxon>Eukaryota</taxon>
        <taxon>Fungi</taxon>
        <taxon>Dikarya</taxon>
        <taxon>Ascomycota</taxon>
        <taxon>Pezizomycotina</taxon>
        <taxon>Leotiomycetes</taxon>
        <taxon>Helotiales</taxon>
        <taxon>Hyaloscyphaceae</taxon>
        <taxon>Hyaloscypha</taxon>
        <taxon>Hyaloscypha variabilis</taxon>
    </lineage>
</organism>
<sequence>MEAYPRAYVPRNEPNLGPDEENLYRGERRRSPQSERFNEQQSEDDHDDNVSYPQENQDRLSSRGESSRADIDSLSGLSGQKYVIDLSNHGGRLLLSPPADFKAQRWPTSPYSGWPRPLPSQGSIHTFTSFYRKAISSEEFAASEKCHEEKKYQELLSVTLVYILENTLAKDLYFEDVDSRF</sequence>
<dbReference type="EMBL" id="KZ613939">
    <property type="protein sequence ID" value="PMD46288.1"/>
    <property type="molecule type" value="Genomic_DNA"/>
</dbReference>
<protein>
    <submittedName>
        <fullName evidence="2">Uncharacterized protein</fullName>
    </submittedName>
</protein>
<feature type="region of interest" description="Disordered" evidence="1">
    <location>
        <begin position="1"/>
        <end position="72"/>
    </location>
</feature>
<dbReference type="AlphaFoldDB" id="A0A2J6S6A7"/>
<gene>
    <name evidence="2" type="ORF">L207DRAFT_523699</name>
</gene>
<dbReference type="Proteomes" id="UP000235786">
    <property type="component" value="Unassembled WGS sequence"/>
</dbReference>
<accession>A0A2J6S6A7</accession>
<proteinExistence type="predicted"/>
<feature type="compositionally biased region" description="Basic and acidic residues" evidence="1">
    <location>
        <begin position="56"/>
        <end position="71"/>
    </location>
</feature>